<protein>
    <submittedName>
        <fullName evidence="2">Uncharacterized protein</fullName>
    </submittedName>
</protein>
<evidence type="ECO:0000313" key="2">
    <source>
        <dbReference type="EMBL" id="OBZ78888.1"/>
    </source>
</evidence>
<sequence>MTTLFGALWQSNNSDPCLLQDSAMHPNHVPGENSATNSSNSAAALSQYLAMQSQLSATAYQNQFAAVGQTQQAIPIPNHNPIFQQQSFPAQGTSMMHNFQQPQPNPVFSPAMFSVQMLNDVIRMSLVAVGSLPDDEERLLHALRKSKADGWKDYFLDHLPRLYEAVESSAGRVKETRPPAVRCGSSSTSPGAIHLVPNVPRHHKGEDHKAQPQSVPSNSASRHHRPHHSAVSVQIPMSSKHGRKTTKEEMPRPVEKKSQKNTKKGHRSTLNSLPDFVSLYPNYAEVRIPTPPLREPTPPTRIEQSARGCRFTDGDKTFLIQWIQWRLKADPTLTKAELCEEMASKVPHHSSSSWASYWTRHDTLPDKILANANNGESLEGNFSETSEEASNLDDHDDSVASADDVSCFRTQSEDSSGDESTWSDAGEDDTESETAVAAGPVMRLKVSDNDLHKIAQYVCSVKNWENLRRLEKWTPFSALHPERSWQAWAKVHQNHLEAIDRLVHKYRRRSEKDREHASDDPTLPAAFKRKAVHISATTGNDVDSHNSKRRKASLDV</sequence>
<feature type="compositionally biased region" description="Basic and acidic residues" evidence="1">
    <location>
        <begin position="542"/>
        <end position="556"/>
    </location>
</feature>
<feature type="compositionally biased region" description="Basic and acidic residues" evidence="1">
    <location>
        <begin position="245"/>
        <end position="258"/>
    </location>
</feature>
<dbReference type="OrthoDB" id="3194584at2759"/>
<feature type="compositionally biased region" description="Polar residues" evidence="1">
    <location>
        <begin position="408"/>
        <end position="423"/>
    </location>
</feature>
<organism evidence="2 3">
    <name type="scientific">Grifola frondosa</name>
    <name type="common">Maitake</name>
    <name type="synonym">Polyporus frondosus</name>
    <dbReference type="NCBI Taxonomy" id="5627"/>
    <lineage>
        <taxon>Eukaryota</taxon>
        <taxon>Fungi</taxon>
        <taxon>Dikarya</taxon>
        <taxon>Basidiomycota</taxon>
        <taxon>Agaricomycotina</taxon>
        <taxon>Agaricomycetes</taxon>
        <taxon>Polyporales</taxon>
        <taxon>Grifolaceae</taxon>
        <taxon>Grifola</taxon>
    </lineage>
</organism>
<comment type="caution">
    <text evidence="2">The sequence shown here is derived from an EMBL/GenBank/DDBJ whole genome shotgun (WGS) entry which is preliminary data.</text>
</comment>
<keyword evidence="3" id="KW-1185">Reference proteome</keyword>
<dbReference type="STRING" id="5627.A0A1C7MPW4"/>
<evidence type="ECO:0000313" key="3">
    <source>
        <dbReference type="Proteomes" id="UP000092993"/>
    </source>
</evidence>
<feature type="compositionally biased region" description="Polar residues" evidence="1">
    <location>
        <begin position="375"/>
        <end position="384"/>
    </location>
</feature>
<dbReference type="OMA" id="GRGNKYT"/>
<feature type="compositionally biased region" description="Acidic residues" evidence="1">
    <location>
        <begin position="385"/>
        <end position="396"/>
    </location>
</feature>
<dbReference type="Proteomes" id="UP000092993">
    <property type="component" value="Unassembled WGS sequence"/>
</dbReference>
<accession>A0A1C7MPW4</accession>
<evidence type="ECO:0000256" key="1">
    <source>
        <dbReference type="SAM" id="MobiDB-lite"/>
    </source>
</evidence>
<dbReference type="EMBL" id="LUGG01000001">
    <property type="protein sequence ID" value="OBZ78888.1"/>
    <property type="molecule type" value="Genomic_DNA"/>
</dbReference>
<name>A0A1C7MPW4_GRIFR</name>
<feature type="region of interest" description="Disordered" evidence="1">
    <location>
        <begin position="375"/>
        <end position="435"/>
    </location>
</feature>
<reference evidence="2 3" key="1">
    <citation type="submission" date="2016-03" db="EMBL/GenBank/DDBJ databases">
        <title>Whole genome sequencing of Grifola frondosa 9006-11.</title>
        <authorList>
            <person name="Min B."/>
            <person name="Park H."/>
            <person name="Kim J.-G."/>
            <person name="Cho H."/>
            <person name="Oh Y.-L."/>
            <person name="Kong W.-S."/>
            <person name="Choi I.-G."/>
        </authorList>
    </citation>
    <scope>NUCLEOTIDE SEQUENCE [LARGE SCALE GENOMIC DNA]</scope>
    <source>
        <strain evidence="2 3">9006-11</strain>
    </source>
</reference>
<gene>
    <name evidence="2" type="ORF">A0H81_00985</name>
</gene>
<feature type="compositionally biased region" description="Basic and acidic residues" evidence="1">
    <location>
        <begin position="510"/>
        <end position="519"/>
    </location>
</feature>
<feature type="region of interest" description="Disordered" evidence="1">
    <location>
        <begin position="168"/>
        <end position="272"/>
    </location>
</feature>
<proteinExistence type="predicted"/>
<dbReference type="AlphaFoldDB" id="A0A1C7MPW4"/>
<feature type="region of interest" description="Disordered" evidence="1">
    <location>
        <begin position="510"/>
        <end position="556"/>
    </location>
</feature>